<evidence type="ECO:0000313" key="4">
    <source>
        <dbReference type="Proteomes" id="UP001056012"/>
    </source>
</evidence>
<dbReference type="InterPro" id="IPR021765">
    <property type="entry name" value="UstYa-like"/>
</dbReference>
<evidence type="ECO:0000313" key="3">
    <source>
        <dbReference type="EMBL" id="USP80641.1"/>
    </source>
</evidence>
<comment type="similarity">
    <text evidence="1">Belongs to the ustYa family.</text>
</comment>
<accession>A0A9Q8ZEH0</accession>
<dbReference type="EMBL" id="CP089279">
    <property type="protein sequence ID" value="USP80641.1"/>
    <property type="molecule type" value="Genomic_DNA"/>
</dbReference>
<evidence type="ECO:0000256" key="2">
    <source>
        <dbReference type="SAM" id="MobiDB-lite"/>
    </source>
</evidence>
<dbReference type="AlphaFoldDB" id="A0A9Q8ZEH0"/>
<dbReference type="Pfam" id="PF11807">
    <property type="entry name" value="UstYa"/>
    <property type="match status" value="1"/>
</dbReference>
<feature type="compositionally biased region" description="Polar residues" evidence="2">
    <location>
        <begin position="7"/>
        <end position="18"/>
    </location>
</feature>
<sequence>MLKIFSNRPSRTRLSQDSESQDGLLPTSTASPPLKHTASDHSRRDVWIAVRTHVLCTVAYVCATLWMTFHIRRTTPVADPDKFCIHHVSQFSPVVRDVKPNWHTQTFNGSFLHQNIYRQAAGPEVDAAWDALGINYRSVVIAETEAEQTGLRHDQVKVSQEYGGIDTDCLEDLLRKTLHWNYDYCLAQKQGAFLNSEHIVRVHTTHCLDTLRQVLMCNPDVGVLGQVWWQPENEPEPMPFVDFNTRHRCRDYEAIRRWAEAHQLPPETEVDMQRFYEKPKAGDTILREIP</sequence>
<gene>
    <name evidence="3" type="ORF">yc1106_07915</name>
</gene>
<keyword evidence="4" id="KW-1185">Reference proteome</keyword>
<dbReference type="GO" id="GO:0043386">
    <property type="term" value="P:mycotoxin biosynthetic process"/>
    <property type="evidence" value="ECO:0007669"/>
    <property type="project" value="InterPro"/>
</dbReference>
<evidence type="ECO:0000256" key="1">
    <source>
        <dbReference type="ARBA" id="ARBA00035112"/>
    </source>
</evidence>
<dbReference type="PANTHER" id="PTHR33365:SF13">
    <property type="entry name" value="TAT PATHWAY SIGNAL SEQUENCE"/>
    <property type="match status" value="1"/>
</dbReference>
<organism evidence="3 4">
    <name type="scientific">Curvularia clavata</name>
    <dbReference type="NCBI Taxonomy" id="95742"/>
    <lineage>
        <taxon>Eukaryota</taxon>
        <taxon>Fungi</taxon>
        <taxon>Dikarya</taxon>
        <taxon>Ascomycota</taxon>
        <taxon>Pezizomycotina</taxon>
        <taxon>Dothideomycetes</taxon>
        <taxon>Pleosporomycetidae</taxon>
        <taxon>Pleosporales</taxon>
        <taxon>Pleosporineae</taxon>
        <taxon>Pleosporaceae</taxon>
        <taxon>Curvularia</taxon>
    </lineage>
</organism>
<dbReference type="OrthoDB" id="3687641at2759"/>
<protein>
    <submittedName>
        <fullName evidence="3">Uncharacterized protein</fullName>
    </submittedName>
</protein>
<dbReference type="PANTHER" id="PTHR33365">
    <property type="entry name" value="YALI0B05434P"/>
    <property type="match status" value="1"/>
</dbReference>
<reference evidence="3" key="1">
    <citation type="submission" date="2021-12" db="EMBL/GenBank/DDBJ databases">
        <title>Curvularia clavata genome.</title>
        <authorList>
            <person name="Cao Y."/>
        </authorList>
    </citation>
    <scope>NUCLEOTIDE SEQUENCE</scope>
    <source>
        <strain evidence="3">Yc1106</strain>
    </source>
</reference>
<proteinExistence type="inferred from homology"/>
<dbReference type="Proteomes" id="UP001056012">
    <property type="component" value="Chromosome 6"/>
</dbReference>
<name>A0A9Q8ZEH0_CURCL</name>
<dbReference type="VEuPathDB" id="FungiDB:yc1106_07915"/>
<feature type="region of interest" description="Disordered" evidence="2">
    <location>
        <begin position="1"/>
        <end position="38"/>
    </location>
</feature>